<reference evidence="2" key="2">
    <citation type="submission" date="2023-06" db="EMBL/GenBank/DDBJ databases">
        <authorList>
            <consortium name="Lawrence Berkeley National Laboratory"/>
            <person name="Haridas S."/>
            <person name="Hensen N."/>
            <person name="Bonometti L."/>
            <person name="Westerberg I."/>
            <person name="Brannstrom I.O."/>
            <person name="Guillou S."/>
            <person name="Cros-Aarteil S."/>
            <person name="Calhoun S."/>
            <person name="Kuo A."/>
            <person name="Mondo S."/>
            <person name="Pangilinan J."/>
            <person name="Riley R."/>
            <person name="Labutti K."/>
            <person name="Andreopoulos B."/>
            <person name="Lipzen A."/>
            <person name="Chen C."/>
            <person name="Yanf M."/>
            <person name="Daum C."/>
            <person name="Ng V."/>
            <person name="Clum A."/>
            <person name="Steindorff A."/>
            <person name="Ohm R."/>
            <person name="Martin F."/>
            <person name="Silar P."/>
            <person name="Natvig D."/>
            <person name="Lalanne C."/>
            <person name="Gautier V."/>
            <person name="Ament-Velasquez S.L."/>
            <person name="Kruys A."/>
            <person name="Hutchinson M.I."/>
            <person name="Powell A.J."/>
            <person name="Barry K."/>
            <person name="Miller A.N."/>
            <person name="Grigoriev I.V."/>
            <person name="Debuchy R."/>
            <person name="Gladieux P."/>
            <person name="Thoren M.H."/>
            <person name="Johannesson H."/>
        </authorList>
    </citation>
    <scope>NUCLEOTIDE SEQUENCE</scope>
    <source>
        <strain evidence="2">CBS 118394</strain>
    </source>
</reference>
<dbReference type="Gene3D" id="3.40.390.10">
    <property type="entry name" value="Collagenase (Catalytic Domain)"/>
    <property type="match status" value="1"/>
</dbReference>
<protein>
    <recommendedName>
        <fullName evidence="4">Conidiation-specific protein</fullName>
    </recommendedName>
</protein>
<keyword evidence="1" id="KW-0732">Signal</keyword>
<dbReference type="Proteomes" id="UP001283341">
    <property type="component" value="Unassembled WGS sequence"/>
</dbReference>
<gene>
    <name evidence="2" type="ORF">B0H66DRAFT_251066</name>
</gene>
<evidence type="ECO:0000313" key="3">
    <source>
        <dbReference type="Proteomes" id="UP001283341"/>
    </source>
</evidence>
<keyword evidence="3" id="KW-1185">Reference proteome</keyword>
<evidence type="ECO:0000313" key="2">
    <source>
        <dbReference type="EMBL" id="KAK3318838.1"/>
    </source>
</evidence>
<dbReference type="SUPFAM" id="SSF55486">
    <property type="entry name" value="Metalloproteases ('zincins'), catalytic domain"/>
    <property type="match status" value="1"/>
</dbReference>
<evidence type="ECO:0000256" key="1">
    <source>
        <dbReference type="SAM" id="SignalP"/>
    </source>
</evidence>
<feature type="signal peptide" evidence="1">
    <location>
        <begin position="1"/>
        <end position="20"/>
    </location>
</feature>
<accession>A0AAE0I572</accession>
<dbReference type="GO" id="GO:0008237">
    <property type="term" value="F:metallopeptidase activity"/>
    <property type="evidence" value="ECO:0007669"/>
    <property type="project" value="InterPro"/>
</dbReference>
<proteinExistence type="predicted"/>
<dbReference type="InterPro" id="IPR024079">
    <property type="entry name" value="MetalloPept_cat_dom_sf"/>
</dbReference>
<comment type="caution">
    <text evidence="2">The sequence shown here is derived from an EMBL/GenBank/DDBJ whole genome shotgun (WGS) entry which is preliminary data.</text>
</comment>
<dbReference type="EMBL" id="JAUEDM010000004">
    <property type="protein sequence ID" value="KAK3318838.1"/>
    <property type="molecule type" value="Genomic_DNA"/>
</dbReference>
<reference evidence="2" key="1">
    <citation type="journal article" date="2023" name="Mol. Phylogenet. Evol.">
        <title>Genome-scale phylogeny and comparative genomics of the fungal order Sordariales.</title>
        <authorList>
            <person name="Hensen N."/>
            <person name="Bonometti L."/>
            <person name="Westerberg I."/>
            <person name="Brannstrom I.O."/>
            <person name="Guillou S."/>
            <person name="Cros-Aarteil S."/>
            <person name="Calhoun S."/>
            <person name="Haridas S."/>
            <person name="Kuo A."/>
            <person name="Mondo S."/>
            <person name="Pangilinan J."/>
            <person name="Riley R."/>
            <person name="LaButti K."/>
            <person name="Andreopoulos B."/>
            <person name="Lipzen A."/>
            <person name="Chen C."/>
            <person name="Yan M."/>
            <person name="Daum C."/>
            <person name="Ng V."/>
            <person name="Clum A."/>
            <person name="Steindorff A."/>
            <person name="Ohm R.A."/>
            <person name="Martin F."/>
            <person name="Silar P."/>
            <person name="Natvig D.O."/>
            <person name="Lalanne C."/>
            <person name="Gautier V."/>
            <person name="Ament-Velasquez S.L."/>
            <person name="Kruys A."/>
            <person name="Hutchinson M.I."/>
            <person name="Powell A.J."/>
            <person name="Barry K."/>
            <person name="Miller A.N."/>
            <person name="Grigoriev I.V."/>
            <person name="Debuchy R."/>
            <person name="Gladieux P."/>
            <person name="Hiltunen Thoren M."/>
            <person name="Johannesson H."/>
        </authorList>
    </citation>
    <scope>NUCLEOTIDE SEQUENCE</scope>
    <source>
        <strain evidence="2">CBS 118394</strain>
    </source>
</reference>
<feature type="chain" id="PRO_5042099159" description="Conidiation-specific protein" evidence="1">
    <location>
        <begin position="21"/>
        <end position="310"/>
    </location>
</feature>
<organism evidence="2 3">
    <name type="scientific">Apodospora peruviana</name>
    <dbReference type="NCBI Taxonomy" id="516989"/>
    <lineage>
        <taxon>Eukaryota</taxon>
        <taxon>Fungi</taxon>
        <taxon>Dikarya</taxon>
        <taxon>Ascomycota</taxon>
        <taxon>Pezizomycotina</taxon>
        <taxon>Sordariomycetes</taxon>
        <taxon>Sordariomycetidae</taxon>
        <taxon>Sordariales</taxon>
        <taxon>Lasiosphaeriaceae</taxon>
        <taxon>Apodospora</taxon>
    </lineage>
</organism>
<evidence type="ECO:0008006" key="4">
    <source>
        <dbReference type="Google" id="ProtNLM"/>
    </source>
</evidence>
<sequence>MIFSKPTVAAALAFFGAASAQNKPLINPAFPGSRMETDLRNNLKPTHSTWDYWGAGWIPQGCRDIATSHNLNPADFTVFNVHYDDCSEPWSFCRHKRAGASEIDMIDIFGRLPVRSRSFVRHFVATPGLNDGAAAFTYYSGDVVFEDRPTIMTFVHEVSHSLDWHALTQYGSPFSNTAIWRDNFNADKASVTDYSRTNWMENFAEVGKVGVYDKVVPGGIGPIQPAWRDVFHQYATYQGYLGDNILPGGSCRNRFGNSPPVKMSNSAKMMTRALGPKPDVSFKNSNLTIIEIDPTMEHMVISDTTSSVGI</sequence>
<dbReference type="AlphaFoldDB" id="A0AAE0I572"/>
<name>A0AAE0I572_9PEZI</name>